<protein>
    <submittedName>
        <fullName evidence="1">Uncharacterized protein</fullName>
    </submittedName>
</protein>
<proteinExistence type="predicted"/>
<sequence length="68" mass="7624">MQNNNKNVSEFSAYQPETVASGTKRPCKLTALLQRDQKLLQRVNYECGARVSVNVWLRTAGNTSLPRA</sequence>
<accession>A0ACC0WRB7</accession>
<keyword evidence="2" id="KW-1185">Reference proteome</keyword>
<evidence type="ECO:0000313" key="2">
    <source>
        <dbReference type="Proteomes" id="UP001163321"/>
    </source>
</evidence>
<organism evidence="1 2">
    <name type="scientific">Peronosclerospora sorghi</name>
    <dbReference type="NCBI Taxonomy" id="230839"/>
    <lineage>
        <taxon>Eukaryota</taxon>
        <taxon>Sar</taxon>
        <taxon>Stramenopiles</taxon>
        <taxon>Oomycota</taxon>
        <taxon>Peronosporomycetes</taxon>
        <taxon>Peronosporales</taxon>
        <taxon>Peronosporaceae</taxon>
        <taxon>Peronosclerospora</taxon>
    </lineage>
</organism>
<dbReference type="EMBL" id="CM047580">
    <property type="protein sequence ID" value="KAI9920623.1"/>
    <property type="molecule type" value="Genomic_DNA"/>
</dbReference>
<dbReference type="Proteomes" id="UP001163321">
    <property type="component" value="Chromosome 1"/>
</dbReference>
<reference evidence="1 2" key="1">
    <citation type="journal article" date="2022" name="bioRxiv">
        <title>The genome of the oomycete Peronosclerospora sorghi, a cosmopolitan pathogen of maize and sorghum, is inflated with dispersed pseudogenes.</title>
        <authorList>
            <person name="Fletcher K."/>
            <person name="Martin F."/>
            <person name="Isakeit T."/>
            <person name="Cavanaugh K."/>
            <person name="Magill C."/>
            <person name="Michelmore R."/>
        </authorList>
    </citation>
    <scope>NUCLEOTIDE SEQUENCE [LARGE SCALE GENOMIC DNA]</scope>
    <source>
        <strain evidence="1">P6</strain>
    </source>
</reference>
<evidence type="ECO:0000313" key="1">
    <source>
        <dbReference type="EMBL" id="KAI9920623.1"/>
    </source>
</evidence>
<comment type="caution">
    <text evidence="1">The sequence shown here is derived from an EMBL/GenBank/DDBJ whole genome shotgun (WGS) entry which is preliminary data.</text>
</comment>
<name>A0ACC0WRB7_9STRA</name>
<gene>
    <name evidence="1" type="ORF">PsorP6_000277</name>
</gene>